<keyword evidence="3" id="KW-1185">Reference proteome</keyword>
<dbReference type="EMBL" id="UHFN01000007">
    <property type="protein sequence ID" value="SUN60871.1"/>
    <property type="molecule type" value="Genomic_DNA"/>
</dbReference>
<name>A0A380K7E5_9STRE</name>
<evidence type="ECO:0000313" key="3">
    <source>
        <dbReference type="Proteomes" id="UP000254924"/>
    </source>
</evidence>
<dbReference type="AlphaFoldDB" id="A0A380K7E5"/>
<feature type="transmembrane region" description="Helical" evidence="1">
    <location>
        <begin position="57"/>
        <end position="76"/>
    </location>
</feature>
<keyword evidence="1" id="KW-0472">Membrane</keyword>
<accession>A0A380K7E5</accession>
<dbReference type="Proteomes" id="UP000254924">
    <property type="component" value="Unassembled WGS sequence"/>
</dbReference>
<feature type="transmembrane region" description="Helical" evidence="1">
    <location>
        <begin position="32"/>
        <end position="50"/>
    </location>
</feature>
<reference evidence="2 3" key="1">
    <citation type="submission" date="2018-06" db="EMBL/GenBank/DDBJ databases">
        <authorList>
            <consortium name="Pathogen Informatics"/>
            <person name="Doyle S."/>
        </authorList>
    </citation>
    <scope>NUCLEOTIDE SEQUENCE [LARGE SCALE GENOMIC DNA]</scope>
    <source>
        <strain evidence="2 3">NCTC12224</strain>
    </source>
</reference>
<evidence type="ECO:0000313" key="2">
    <source>
        <dbReference type="EMBL" id="SUN60871.1"/>
    </source>
</evidence>
<dbReference type="OrthoDB" id="2147406at2"/>
<organism evidence="2 3">
    <name type="scientific">Streptococcus hyointestinalis</name>
    <dbReference type="NCBI Taxonomy" id="1337"/>
    <lineage>
        <taxon>Bacteria</taxon>
        <taxon>Bacillati</taxon>
        <taxon>Bacillota</taxon>
        <taxon>Bacilli</taxon>
        <taxon>Lactobacillales</taxon>
        <taxon>Streptococcaceae</taxon>
        <taxon>Streptococcus</taxon>
    </lineage>
</organism>
<proteinExistence type="predicted"/>
<evidence type="ECO:0000256" key="1">
    <source>
        <dbReference type="SAM" id="Phobius"/>
    </source>
</evidence>
<feature type="transmembrane region" description="Helical" evidence="1">
    <location>
        <begin position="82"/>
        <end position="103"/>
    </location>
</feature>
<feature type="transmembrane region" description="Helical" evidence="1">
    <location>
        <begin position="7"/>
        <end position="26"/>
    </location>
</feature>
<protein>
    <submittedName>
        <fullName evidence="2">Uncharacterized protein</fullName>
    </submittedName>
</protein>
<sequence>MNKQRHLLIESVVLSAGLLFLLIYDFLVDKPFLSSLLCLLALALVSNLFLSTLLIAWLTLLSIALAVMILLSGVSFMAGMSLFLLVISFPLALTLGNCLVAYYHTRVSKVTTKEKQAEAAYKVLLEETRISGSHLQISLVHWAHNDYFYQVHSKEYRRMIKHTVDTLERFVGLEDSVYYLSDGDFLILSTDDSKDYEKLIRQSLLPQLQTELFINKSSHHSLQYQSAVIRMRSSFDTDTMSFSKVQHLLKRMLETDLIVEY</sequence>
<keyword evidence="1" id="KW-1133">Transmembrane helix</keyword>
<gene>
    <name evidence="2" type="ORF">NCTC12224_01200</name>
</gene>
<keyword evidence="1" id="KW-0812">Transmembrane</keyword>